<organism evidence="1 2">
    <name type="scientific">Portunus trituberculatus</name>
    <name type="common">Swimming crab</name>
    <name type="synonym">Neptunus trituberculatus</name>
    <dbReference type="NCBI Taxonomy" id="210409"/>
    <lineage>
        <taxon>Eukaryota</taxon>
        <taxon>Metazoa</taxon>
        <taxon>Ecdysozoa</taxon>
        <taxon>Arthropoda</taxon>
        <taxon>Crustacea</taxon>
        <taxon>Multicrustacea</taxon>
        <taxon>Malacostraca</taxon>
        <taxon>Eumalacostraca</taxon>
        <taxon>Eucarida</taxon>
        <taxon>Decapoda</taxon>
        <taxon>Pleocyemata</taxon>
        <taxon>Brachyura</taxon>
        <taxon>Eubrachyura</taxon>
        <taxon>Portunoidea</taxon>
        <taxon>Portunidae</taxon>
        <taxon>Portuninae</taxon>
        <taxon>Portunus</taxon>
    </lineage>
</organism>
<reference evidence="1 2" key="1">
    <citation type="submission" date="2019-05" db="EMBL/GenBank/DDBJ databases">
        <title>Another draft genome of Portunus trituberculatus and its Hox gene families provides insights of decapod evolution.</title>
        <authorList>
            <person name="Jeong J.-H."/>
            <person name="Song I."/>
            <person name="Kim S."/>
            <person name="Choi T."/>
            <person name="Kim D."/>
            <person name="Ryu S."/>
            <person name="Kim W."/>
        </authorList>
    </citation>
    <scope>NUCLEOTIDE SEQUENCE [LARGE SCALE GENOMIC DNA]</scope>
    <source>
        <tissue evidence="1">Muscle</tissue>
    </source>
</reference>
<dbReference type="AlphaFoldDB" id="A0A5B7H9V8"/>
<name>A0A5B7H9V8_PORTR</name>
<gene>
    <name evidence="1" type="ORF">E2C01_063708</name>
</gene>
<evidence type="ECO:0000313" key="2">
    <source>
        <dbReference type="Proteomes" id="UP000324222"/>
    </source>
</evidence>
<evidence type="ECO:0000313" key="1">
    <source>
        <dbReference type="EMBL" id="MPC69481.1"/>
    </source>
</evidence>
<accession>A0A5B7H9V8</accession>
<sequence length="81" mass="9164">MQMFSQPETWTQGVLHRYKESPTSEASSVTKKNSFAQGIKLHKFCLACPSWIETNVFVVTLQYTNSGRKSHNSSGVKILKE</sequence>
<protein>
    <submittedName>
        <fullName evidence="1">Uncharacterized protein</fullName>
    </submittedName>
</protein>
<dbReference type="Proteomes" id="UP000324222">
    <property type="component" value="Unassembled WGS sequence"/>
</dbReference>
<dbReference type="EMBL" id="VSRR010029494">
    <property type="protein sequence ID" value="MPC69481.1"/>
    <property type="molecule type" value="Genomic_DNA"/>
</dbReference>
<comment type="caution">
    <text evidence="1">The sequence shown here is derived from an EMBL/GenBank/DDBJ whole genome shotgun (WGS) entry which is preliminary data.</text>
</comment>
<keyword evidence="2" id="KW-1185">Reference proteome</keyword>
<proteinExistence type="predicted"/>